<dbReference type="PROSITE" id="PS50005">
    <property type="entry name" value="TPR"/>
    <property type="match status" value="1"/>
</dbReference>
<dbReference type="Proteomes" id="UP001295463">
    <property type="component" value="Chromosome"/>
</dbReference>
<evidence type="ECO:0000313" key="5">
    <source>
        <dbReference type="Proteomes" id="UP001295463"/>
    </source>
</evidence>
<keyword evidence="5" id="KW-1185">Reference proteome</keyword>
<keyword evidence="1" id="KW-0802">TPR repeat</keyword>
<keyword evidence="3" id="KW-0812">Transmembrane</keyword>
<dbReference type="RefSeq" id="WP_305732257.1">
    <property type="nucleotide sequence ID" value="NZ_OW150024.1"/>
</dbReference>
<evidence type="ECO:0000256" key="1">
    <source>
        <dbReference type="PROSITE-ProRule" id="PRU00339"/>
    </source>
</evidence>
<reference evidence="4 5" key="1">
    <citation type="submission" date="2022-03" db="EMBL/GenBank/DDBJ databases">
        <authorList>
            <person name="Koch H."/>
        </authorList>
    </citation>
    <scope>NUCLEOTIDE SEQUENCE [LARGE SCALE GENOMIC DNA]</scope>
    <source>
        <strain evidence="4 5">G1</strain>
    </source>
</reference>
<keyword evidence="3" id="KW-1133">Transmembrane helix</keyword>
<keyword evidence="3" id="KW-0472">Membrane</keyword>
<keyword evidence="2" id="KW-0175">Coiled coil</keyword>
<evidence type="ECO:0000313" key="4">
    <source>
        <dbReference type="EMBL" id="CAH2031434.1"/>
    </source>
</evidence>
<dbReference type="PROSITE" id="PS51257">
    <property type="entry name" value="PROKAR_LIPOPROTEIN"/>
    <property type="match status" value="1"/>
</dbReference>
<evidence type="ECO:0008006" key="6">
    <source>
        <dbReference type="Google" id="ProtNLM"/>
    </source>
</evidence>
<dbReference type="EMBL" id="OW150024">
    <property type="protein sequence ID" value="CAH2031434.1"/>
    <property type="molecule type" value="Genomic_DNA"/>
</dbReference>
<feature type="repeat" description="TPR" evidence="1">
    <location>
        <begin position="357"/>
        <end position="390"/>
    </location>
</feature>
<name>A0ABN8HEZ4_9BACT</name>
<sequence>MQTNETRLYTNAPMHTLLFIILVAIVTMLSGCATERKLFATYTMPPQIVSNVSDVAKVVIMQPKVKVQSNVPGRFDDLSAAYLKERLSAKIYNEQYIKVADDLYGNGGAKLNSLTGRLPGSFGLRHASSEKMLGAQISIVSDLTFRENRGTDVVSVELKTVPYVIKYSKKGVPSSSADTKNASVRRKETKVDYREHTLEGNLDVSIRGADGKVLYANRFENLKVNRKTGGDTLQETSLPLFSQLMAELIDDSLDTVVKSISPYKETRPLVLNDKGDPKSITLMKASAYSEAMEALQPLVKSFEAKQKSVEESINKAYEDELRKLEQTIKDPKELAAASIKAKADKDAKIKDAGKPFVADFENIGTLHEVMGDLEFAHEYYRKSLDLDSTNIQVEQKLAQLVAIKDKVKDMKLKKPEKRTTDFDSKENKRR</sequence>
<proteinExistence type="predicted"/>
<organism evidence="4 5">
    <name type="scientific">Trichlorobacter ammonificans</name>
    <dbReference type="NCBI Taxonomy" id="2916410"/>
    <lineage>
        <taxon>Bacteria</taxon>
        <taxon>Pseudomonadati</taxon>
        <taxon>Thermodesulfobacteriota</taxon>
        <taxon>Desulfuromonadia</taxon>
        <taxon>Geobacterales</taxon>
        <taxon>Geobacteraceae</taxon>
        <taxon>Trichlorobacter</taxon>
    </lineage>
</organism>
<protein>
    <recommendedName>
        <fullName evidence="6">Tetratricopeptide repeat protein</fullName>
    </recommendedName>
</protein>
<feature type="coiled-coil region" evidence="2">
    <location>
        <begin position="307"/>
        <end position="334"/>
    </location>
</feature>
<dbReference type="InterPro" id="IPR019734">
    <property type="entry name" value="TPR_rpt"/>
</dbReference>
<feature type="transmembrane region" description="Helical" evidence="3">
    <location>
        <begin position="12"/>
        <end position="34"/>
    </location>
</feature>
<gene>
    <name evidence="4" type="ORF">GEAMG1_1602</name>
</gene>
<accession>A0ABN8HEZ4</accession>
<evidence type="ECO:0000256" key="3">
    <source>
        <dbReference type="SAM" id="Phobius"/>
    </source>
</evidence>
<evidence type="ECO:0000256" key="2">
    <source>
        <dbReference type="SAM" id="Coils"/>
    </source>
</evidence>